<dbReference type="InterPro" id="IPR043519">
    <property type="entry name" value="NT_sf"/>
</dbReference>
<dbReference type="Gene3D" id="3.30.460.10">
    <property type="entry name" value="Beta Polymerase, domain 2"/>
    <property type="match status" value="1"/>
</dbReference>
<organism evidence="2 3">
    <name type="scientific">Methylomonas albis</name>
    <dbReference type="NCBI Taxonomy" id="1854563"/>
    <lineage>
        <taxon>Bacteria</taxon>
        <taxon>Pseudomonadati</taxon>
        <taxon>Pseudomonadota</taxon>
        <taxon>Gammaproteobacteria</taxon>
        <taxon>Methylococcales</taxon>
        <taxon>Methylococcaceae</taxon>
        <taxon>Methylomonas</taxon>
    </lineage>
</organism>
<dbReference type="Proteomes" id="UP000652176">
    <property type="component" value="Unassembled WGS sequence"/>
</dbReference>
<feature type="domain" description="Polymerase nucleotidyl transferase" evidence="1">
    <location>
        <begin position="10"/>
        <end position="82"/>
    </location>
</feature>
<comment type="caution">
    <text evidence="2">The sequence shown here is derived from an EMBL/GenBank/DDBJ whole genome shotgun (WGS) entry which is preliminary data.</text>
</comment>
<reference evidence="2 3" key="1">
    <citation type="submission" date="2020-09" db="EMBL/GenBank/DDBJ databases">
        <title>Methylomonas albis sp. nov. and Methylomonas fluvii sp. nov.: Two cold-adapted methanotrophs from the River Elbe and an amended description of Methylovulum psychrotolerans strain Eb1.</title>
        <authorList>
            <person name="Bussmann I.K."/>
            <person name="Klings K.-W."/>
            <person name="Warnstedt J."/>
            <person name="Hoppert M."/>
            <person name="Saborowski A."/>
            <person name="Horn F."/>
            <person name="Liebner S."/>
        </authorList>
    </citation>
    <scope>NUCLEOTIDE SEQUENCE [LARGE SCALE GENOMIC DNA]</scope>
    <source>
        <strain evidence="2 3">EbA</strain>
    </source>
</reference>
<dbReference type="InterPro" id="IPR002934">
    <property type="entry name" value="Polymerase_NTP_transf_dom"/>
</dbReference>
<keyword evidence="3" id="KW-1185">Reference proteome</keyword>
<protein>
    <submittedName>
        <fullName evidence="2">Nucleotidyltransferase domain-containing protein</fullName>
    </submittedName>
</protein>
<dbReference type="RefSeq" id="WP_192373077.1">
    <property type="nucleotide sequence ID" value="NZ_CAJHIV010000001.1"/>
</dbReference>
<gene>
    <name evidence="2" type="ORF">IE877_02860</name>
</gene>
<dbReference type="EMBL" id="JACXSS010000001">
    <property type="protein sequence ID" value="MBD9354837.1"/>
    <property type="molecule type" value="Genomic_DNA"/>
</dbReference>
<evidence type="ECO:0000313" key="2">
    <source>
        <dbReference type="EMBL" id="MBD9354837.1"/>
    </source>
</evidence>
<sequence length="102" mass="11605">MRLSQSQAQTIRESVLSDFGEDAHVWLFGSRVRDEEKGGYIDLYIEVQALSAADLITSKLTFLRDLHKRLGDQKIDVVLRKADGSVELPIYQIAKQTGIQWQ</sequence>
<name>A0ABR9CVG7_9GAMM</name>
<dbReference type="Pfam" id="PF01909">
    <property type="entry name" value="NTP_transf_2"/>
    <property type="match status" value="1"/>
</dbReference>
<evidence type="ECO:0000259" key="1">
    <source>
        <dbReference type="Pfam" id="PF01909"/>
    </source>
</evidence>
<evidence type="ECO:0000313" key="3">
    <source>
        <dbReference type="Proteomes" id="UP000652176"/>
    </source>
</evidence>
<accession>A0ABR9CVG7</accession>
<proteinExistence type="predicted"/>